<comment type="caution">
    <text evidence="2">The sequence shown here is derived from an EMBL/GenBank/DDBJ whole genome shotgun (WGS) entry which is preliminary data.</text>
</comment>
<proteinExistence type="predicted"/>
<protein>
    <recommendedName>
        <fullName evidence="4">Type II secretion system protein GspF domain-containing protein</fullName>
    </recommendedName>
</protein>
<keyword evidence="1" id="KW-0472">Membrane</keyword>
<evidence type="ECO:0000313" key="3">
    <source>
        <dbReference type="Proteomes" id="UP000715441"/>
    </source>
</evidence>
<dbReference type="PANTHER" id="PTHR35007:SF4">
    <property type="entry name" value="CONSERVED TRANSMEMBRANE PROTEIN-RELATED"/>
    <property type="match status" value="1"/>
</dbReference>
<keyword evidence="1" id="KW-0812">Transmembrane</keyword>
<reference evidence="2 3" key="1">
    <citation type="submission" date="2020-04" db="EMBL/GenBank/DDBJ databases">
        <title>Novel species.</title>
        <authorList>
            <person name="Teo W.F.A."/>
            <person name="Lipun K."/>
            <person name="Srisuk N."/>
            <person name="Duangmal K."/>
        </authorList>
    </citation>
    <scope>NUCLEOTIDE SEQUENCE [LARGE SCALE GENOMIC DNA]</scope>
    <source>
        <strain evidence="2 3">K13G38</strain>
    </source>
</reference>
<evidence type="ECO:0008006" key="4">
    <source>
        <dbReference type="Google" id="ProtNLM"/>
    </source>
</evidence>
<gene>
    <name evidence="2" type="ORF">HFP15_40320</name>
</gene>
<feature type="transmembrane region" description="Helical" evidence="1">
    <location>
        <begin position="44"/>
        <end position="71"/>
    </location>
</feature>
<keyword evidence="3" id="KW-1185">Reference proteome</keyword>
<feature type="transmembrane region" description="Helical" evidence="1">
    <location>
        <begin position="250"/>
        <end position="270"/>
    </location>
</feature>
<evidence type="ECO:0000313" key="2">
    <source>
        <dbReference type="EMBL" id="NKQ59108.1"/>
    </source>
</evidence>
<dbReference type="EMBL" id="JAAXLS010000078">
    <property type="protein sequence ID" value="NKQ59108.1"/>
    <property type="molecule type" value="Genomic_DNA"/>
</dbReference>
<dbReference type="RefSeq" id="WP_168523570.1">
    <property type="nucleotide sequence ID" value="NZ_JAAXLS010000078.1"/>
</dbReference>
<dbReference type="PANTHER" id="PTHR35007">
    <property type="entry name" value="INTEGRAL MEMBRANE PROTEIN-RELATED"/>
    <property type="match status" value="1"/>
</dbReference>
<organism evidence="2 3">
    <name type="scientific">Amycolatopsis acididurans</name>
    <dbReference type="NCBI Taxonomy" id="2724524"/>
    <lineage>
        <taxon>Bacteria</taxon>
        <taxon>Bacillati</taxon>
        <taxon>Actinomycetota</taxon>
        <taxon>Actinomycetes</taxon>
        <taxon>Pseudonocardiales</taxon>
        <taxon>Pseudonocardiaceae</taxon>
        <taxon>Amycolatopsis</taxon>
    </lineage>
</organism>
<accession>A0ABX1JHN3</accession>
<sequence>MLTSVLLCVALAALIWPVPPDPVARLLPPRRRWSASNRLPAKKFAALALLPLIPVLGPAGAIAVGLMAAAVRWQRTTRQRTRTRIATANAMAEALRTLVAELRSGASPITAAEAAAVDAPPDVAAAMRSLAAAARYGDDVVLTDGGRHQAKPPPHERLAKPKRQSVDLTVHRHLAKAWLLSRRHGLPLAELLDAVRRDIAAEGRFLARADAHMSGPRASATVLATLPALGILLGQAIGANPLHVLTGTTLGQLLLVTGGALILAGIAWSARLTRLEAHR</sequence>
<dbReference type="Proteomes" id="UP000715441">
    <property type="component" value="Unassembled WGS sequence"/>
</dbReference>
<name>A0ABX1JHN3_9PSEU</name>
<keyword evidence="1" id="KW-1133">Transmembrane helix</keyword>
<feature type="transmembrane region" description="Helical" evidence="1">
    <location>
        <begin position="218"/>
        <end position="238"/>
    </location>
</feature>
<evidence type="ECO:0000256" key="1">
    <source>
        <dbReference type="SAM" id="Phobius"/>
    </source>
</evidence>